<comment type="caution">
    <text evidence="1">The sequence shown here is derived from an EMBL/GenBank/DDBJ whole genome shotgun (WGS) entry which is preliminary data.</text>
</comment>
<proteinExistence type="predicted"/>
<reference evidence="1 2" key="1">
    <citation type="journal article" date="2019" name="Int. J. Syst. Evol. Microbiol.">
        <title>The Global Catalogue of Microorganisms (GCM) 10K type strain sequencing project: providing services to taxonomists for standard genome sequencing and annotation.</title>
        <authorList>
            <consortium name="The Broad Institute Genomics Platform"/>
            <consortium name="The Broad Institute Genome Sequencing Center for Infectious Disease"/>
            <person name="Wu L."/>
            <person name="Ma J."/>
        </authorList>
    </citation>
    <scope>NUCLEOTIDE SEQUENCE [LARGE SCALE GENOMIC DNA]</scope>
    <source>
        <strain evidence="1 2">JCM 4395</strain>
    </source>
</reference>
<dbReference type="EMBL" id="BAAASG010000001">
    <property type="protein sequence ID" value="GAA2471589.1"/>
    <property type="molecule type" value="Genomic_DNA"/>
</dbReference>
<sequence>MRRGKAGLSRAWRTGCMKAMRVLPGCKRTRPVPSPWARTRLERTVRIRPALSRGRVVLRYLMYRTDLLLRQLRHQAAASGCEWVTRSSELNRRVTSAPVPVFVMCVPRDRRPL</sequence>
<gene>
    <name evidence="1" type="ORF">GCM10010276_02430</name>
</gene>
<name>A0ABN3KTJ4_STRLO</name>
<organism evidence="1 2">
    <name type="scientific">Streptomyces longisporus</name>
    <dbReference type="NCBI Taxonomy" id="1948"/>
    <lineage>
        <taxon>Bacteria</taxon>
        <taxon>Bacillati</taxon>
        <taxon>Actinomycetota</taxon>
        <taxon>Actinomycetes</taxon>
        <taxon>Kitasatosporales</taxon>
        <taxon>Streptomycetaceae</taxon>
        <taxon>Streptomyces</taxon>
    </lineage>
</organism>
<keyword evidence="2" id="KW-1185">Reference proteome</keyword>
<protein>
    <recommendedName>
        <fullName evidence="3">Transposase</fullName>
    </recommendedName>
</protein>
<dbReference type="Proteomes" id="UP001501777">
    <property type="component" value="Unassembled WGS sequence"/>
</dbReference>
<evidence type="ECO:0008006" key="3">
    <source>
        <dbReference type="Google" id="ProtNLM"/>
    </source>
</evidence>
<accession>A0ABN3KTJ4</accession>
<evidence type="ECO:0000313" key="1">
    <source>
        <dbReference type="EMBL" id="GAA2471589.1"/>
    </source>
</evidence>
<evidence type="ECO:0000313" key="2">
    <source>
        <dbReference type="Proteomes" id="UP001501777"/>
    </source>
</evidence>